<evidence type="ECO:0000256" key="9">
    <source>
        <dbReference type="ARBA" id="ARBA00022842"/>
    </source>
</evidence>
<dbReference type="InterPro" id="IPR000873">
    <property type="entry name" value="AMP-dep_synth/lig_dom"/>
</dbReference>
<feature type="domain" description="AMP-binding enzyme C-terminal" evidence="17">
    <location>
        <begin position="467"/>
        <end position="543"/>
    </location>
</feature>
<comment type="similarity">
    <text evidence="3">Belongs to the ATP-dependent AMP-binding enzyme family.</text>
</comment>
<evidence type="ECO:0000313" key="19">
    <source>
        <dbReference type="Proteomes" id="UP001458880"/>
    </source>
</evidence>
<dbReference type="PANTHER" id="PTHR24096">
    <property type="entry name" value="LONG-CHAIN-FATTY-ACID--COA LIGASE"/>
    <property type="match status" value="1"/>
</dbReference>
<proteinExistence type="inferred from homology"/>
<evidence type="ECO:0000256" key="14">
    <source>
        <dbReference type="ARBA" id="ARBA00023262"/>
    </source>
</evidence>
<comment type="catalytic activity">
    <reaction evidence="15">
        <text>firefly D-luciferin + ATP + O2 = firefly oxyluciferin + hnu + AMP + CO2 + diphosphate</text>
        <dbReference type="Rhea" id="RHEA:10732"/>
        <dbReference type="ChEBI" id="CHEBI:15379"/>
        <dbReference type="ChEBI" id="CHEBI:16526"/>
        <dbReference type="ChEBI" id="CHEBI:16792"/>
        <dbReference type="ChEBI" id="CHEBI:30212"/>
        <dbReference type="ChEBI" id="CHEBI:30616"/>
        <dbReference type="ChEBI" id="CHEBI:33019"/>
        <dbReference type="ChEBI" id="CHEBI:58038"/>
        <dbReference type="ChEBI" id="CHEBI:456215"/>
        <dbReference type="EC" id="1.13.12.7"/>
    </reaction>
</comment>
<evidence type="ECO:0000256" key="4">
    <source>
        <dbReference type="ARBA" id="ARBA00012532"/>
    </source>
</evidence>
<dbReference type="Pfam" id="PF00501">
    <property type="entry name" value="AMP-binding"/>
    <property type="match status" value="1"/>
</dbReference>
<evidence type="ECO:0000256" key="8">
    <source>
        <dbReference type="ARBA" id="ARBA00022840"/>
    </source>
</evidence>
<keyword evidence="9" id="KW-0460">Magnesium</keyword>
<reference evidence="18 19" key="1">
    <citation type="journal article" date="2024" name="BMC Genomics">
        <title>De novo assembly and annotation of Popillia japonica's genome with initial clues to its potential as an invasive pest.</title>
        <authorList>
            <person name="Cucini C."/>
            <person name="Boschi S."/>
            <person name="Funari R."/>
            <person name="Cardaioli E."/>
            <person name="Iannotti N."/>
            <person name="Marturano G."/>
            <person name="Paoli F."/>
            <person name="Bruttini M."/>
            <person name="Carapelli A."/>
            <person name="Frati F."/>
            <person name="Nardi F."/>
        </authorList>
    </citation>
    <scope>NUCLEOTIDE SEQUENCE [LARGE SCALE GENOMIC DNA]</scope>
    <source>
        <strain evidence="18">DMR45628</strain>
    </source>
</reference>
<dbReference type="GO" id="GO:0008218">
    <property type="term" value="P:bioluminescence"/>
    <property type="evidence" value="ECO:0007669"/>
    <property type="project" value="UniProtKB-KW"/>
</dbReference>
<dbReference type="InterPro" id="IPR025110">
    <property type="entry name" value="AMP-bd_C"/>
</dbReference>
<evidence type="ECO:0000256" key="2">
    <source>
        <dbReference type="ARBA" id="ARBA00004275"/>
    </source>
</evidence>
<name>A0AAW1LM55_POPJA</name>
<dbReference type="EMBL" id="JASPKY010000108">
    <property type="protein sequence ID" value="KAK9736878.1"/>
    <property type="molecule type" value="Genomic_DNA"/>
</dbReference>
<dbReference type="Gene3D" id="3.40.50.980">
    <property type="match status" value="3"/>
</dbReference>
<keyword evidence="19" id="KW-1185">Reference proteome</keyword>
<evidence type="ECO:0000256" key="10">
    <source>
        <dbReference type="ARBA" id="ARBA00023002"/>
    </source>
</evidence>
<dbReference type="InterPro" id="IPR045851">
    <property type="entry name" value="AMP-bd_C_sf"/>
</dbReference>
<evidence type="ECO:0000256" key="13">
    <source>
        <dbReference type="ARBA" id="ARBA00023223"/>
    </source>
</evidence>
<dbReference type="Gene3D" id="2.30.38.10">
    <property type="entry name" value="Luciferase, Domain 3"/>
    <property type="match status" value="1"/>
</dbReference>
<dbReference type="CDD" id="cd05911">
    <property type="entry name" value="Firefly_Luc_like"/>
    <property type="match status" value="1"/>
</dbReference>
<evidence type="ECO:0000256" key="6">
    <source>
        <dbReference type="ARBA" id="ARBA00022723"/>
    </source>
</evidence>
<dbReference type="InterPro" id="IPR020845">
    <property type="entry name" value="AMP-binding_CS"/>
</dbReference>
<dbReference type="SUPFAM" id="SSF56801">
    <property type="entry name" value="Acetyl-CoA synthetase-like"/>
    <property type="match status" value="1"/>
</dbReference>
<keyword evidence="8" id="KW-0067">ATP-binding</keyword>
<dbReference type="EC" id="1.13.12.7" evidence="4"/>
<evidence type="ECO:0000256" key="3">
    <source>
        <dbReference type="ARBA" id="ARBA00006432"/>
    </source>
</evidence>
<dbReference type="Proteomes" id="UP001458880">
    <property type="component" value="Unassembled WGS sequence"/>
</dbReference>
<dbReference type="GO" id="GO:0004497">
    <property type="term" value="F:monooxygenase activity"/>
    <property type="evidence" value="ECO:0007669"/>
    <property type="project" value="UniProtKB-KW"/>
</dbReference>
<dbReference type="FunFam" id="3.30.300.30:FF:000007">
    <property type="entry name" value="4-coumarate--CoA ligase 2"/>
    <property type="match status" value="1"/>
</dbReference>
<sequence length="560" mass="62335">MIEKNVYRGETFSLPVFQENTGKFIYEQLIQHSSKDQVILVNEQTGTNLTCGELLQDSCKLAHTFSFYNLEHNKTIALCSENNINYITIVLGALYAGVPIVFINPNYTEFELQHALDVTKPDLIFCSALHLNKFIKLKFTNRFIKKIIAIDSNDKSSHSVGLHEFINEHVDTNLVNLNPKIRNVDINNHIAFILFSSGTTGLPKGVTLTHLSLNATLAYFLSPEMSSEQDSDISVAILPLFHIYGLYTLIMALCRNRKVIILAKFSPETYLGAIEKYKISMLITVPPLVQFLLKNPMLITVPPLVQFLLKNPIVDKYDLSSVTEIACGAAPLGKDIAGAIKKKLNLRLVRNGYGMTESGFGIAVPPRDVEIAPGSVGRLIAGLSSVIKDTSTGDNLGPYQKGEICIKGPTVTKGYYRNEEATRNSFTEDGWFKTGDIGYFDENGFLYIVDRMKELIKYKGFQVAPSELEQLLVSHPEIQDAGVIGIPDNDAGELPLAFVVKRPNSNLTELKVQQYVAKFVSHQKHLNGGVVFVDAIPRNPSGKIIRRKLKELLNNKKSKL</sequence>
<accession>A0AAW1LM55</accession>
<keyword evidence="12" id="KW-0576">Peroxisome</keyword>
<dbReference type="Pfam" id="PF13193">
    <property type="entry name" value="AMP-binding_C"/>
    <property type="match status" value="1"/>
</dbReference>
<dbReference type="PANTHER" id="PTHR24096:SF423">
    <property type="entry name" value="GM05240P"/>
    <property type="match status" value="1"/>
</dbReference>
<protein>
    <recommendedName>
        <fullName evidence="5">Luciferin 4-monooxygenase</fullName>
        <ecNumber evidence="4">1.13.12.7</ecNumber>
    </recommendedName>
</protein>
<dbReference type="GO" id="GO:0016405">
    <property type="term" value="F:CoA-ligase activity"/>
    <property type="evidence" value="ECO:0007669"/>
    <property type="project" value="TreeGrafter"/>
</dbReference>
<evidence type="ECO:0000256" key="15">
    <source>
        <dbReference type="ARBA" id="ARBA00048497"/>
    </source>
</evidence>
<dbReference type="GO" id="GO:0005777">
    <property type="term" value="C:peroxisome"/>
    <property type="evidence" value="ECO:0007669"/>
    <property type="project" value="UniProtKB-SubCell"/>
</dbReference>
<evidence type="ECO:0000259" key="17">
    <source>
        <dbReference type="Pfam" id="PF13193"/>
    </source>
</evidence>
<gene>
    <name evidence="18" type="ORF">QE152_g11209</name>
</gene>
<keyword evidence="6" id="KW-0479">Metal-binding</keyword>
<keyword evidence="14" id="KW-0599">Photoprotein</keyword>
<dbReference type="Gene3D" id="3.30.300.30">
    <property type="match status" value="1"/>
</dbReference>
<evidence type="ECO:0000259" key="16">
    <source>
        <dbReference type="Pfam" id="PF00501"/>
    </source>
</evidence>
<keyword evidence="10" id="KW-0560">Oxidoreductase</keyword>
<dbReference type="PROSITE" id="PS00455">
    <property type="entry name" value="AMP_BINDING"/>
    <property type="match status" value="1"/>
</dbReference>
<dbReference type="GO" id="GO:0005524">
    <property type="term" value="F:ATP binding"/>
    <property type="evidence" value="ECO:0007669"/>
    <property type="project" value="UniProtKB-KW"/>
</dbReference>
<evidence type="ECO:0000256" key="1">
    <source>
        <dbReference type="ARBA" id="ARBA00001946"/>
    </source>
</evidence>
<evidence type="ECO:0000256" key="7">
    <source>
        <dbReference type="ARBA" id="ARBA00022741"/>
    </source>
</evidence>
<comment type="subcellular location">
    <subcellularLocation>
        <location evidence="2">Peroxisome</location>
    </subcellularLocation>
</comment>
<evidence type="ECO:0000256" key="11">
    <source>
        <dbReference type="ARBA" id="ARBA00023033"/>
    </source>
</evidence>
<evidence type="ECO:0000256" key="12">
    <source>
        <dbReference type="ARBA" id="ARBA00023140"/>
    </source>
</evidence>
<dbReference type="AlphaFoldDB" id="A0AAW1LM55"/>
<comment type="caution">
    <text evidence="18">The sequence shown here is derived from an EMBL/GenBank/DDBJ whole genome shotgun (WGS) entry which is preliminary data.</text>
</comment>
<dbReference type="GO" id="GO:0046872">
    <property type="term" value="F:metal ion binding"/>
    <property type="evidence" value="ECO:0007669"/>
    <property type="project" value="UniProtKB-KW"/>
</dbReference>
<keyword evidence="11" id="KW-0503">Monooxygenase</keyword>
<keyword evidence="13" id="KW-0455">Luminescence</keyword>
<feature type="domain" description="AMP-dependent synthetase/ligase" evidence="16">
    <location>
        <begin position="35"/>
        <end position="416"/>
    </location>
</feature>
<evidence type="ECO:0000256" key="5">
    <source>
        <dbReference type="ARBA" id="ARBA00019043"/>
    </source>
</evidence>
<keyword evidence="7" id="KW-0547">Nucleotide-binding</keyword>
<organism evidence="18 19">
    <name type="scientific">Popillia japonica</name>
    <name type="common">Japanese beetle</name>
    <dbReference type="NCBI Taxonomy" id="7064"/>
    <lineage>
        <taxon>Eukaryota</taxon>
        <taxon>Metazoa</taxon>
        <taxon>Ecdysozoa</taxon>
        <taxon>Arthropoda</taxon>
        <taxon>Hexapoda</taxon>
        <taxon>Insecta</taxon>
        <taxon>Pterygota</taxon>
        <taxon>Neoptera</taxon>
        <taxon>Endopterygota</taxon>
        <taxon>Coleoptera</taxon>
        <taxon>Polyphaga</taxon>
        <taxon>Scarabaeiformia</taxon>
        <taxon>Scarabaeidae</taxon>
        <taxon>Rutelinae</taxon>
        <taxon>Popillia</taxon>
    </lineage>
</organism>
<comment type="cofactor">
    <cofactor evidence="1">
        <name>Mg(2+)</name>
        <dbReference type="ChEBI" id="CHEBI:18420"/>
    </cofactor>
</comment>
<evidence type="ECO:0000313" key="18">
    <source>
        <dbReference type="EMBL" id="KAK9736878.1"/>
    </source>
</evidence>